<evidence type="ECO:0000313" key="30">
    <source>
        <dbReference type="Proteomes" id="UP000035681"/>
    </source>
</evidence>
<dbReference type="InterPro" id="IPR010987">
    <property type="entry name" value="Glutathione-S-Trfase_C-like"/>
</dbReference>
<dbReference type="InterPro" id="IPR035698">
    <property type="entry name" value="RNAP_III_Rpc1_C"/>
</dbReference>
<evidence type="ECO:0000256" key="18">
    <source>
        <dbReference type="ARBA" id="ARBA00022842"/>
    </source>
</evidence>
<evidence type="ECO:0000256" key="22">
    <source>
        <dbReference type="ARBA" id="ARBA00023163"/>
    </source>
</evidence>
<evidence type="ECO:0000256" key="13">
    <source>
        <dbReference type="ARBA" id="ARBA00022692"/>
    </source>
</evidence>
<comment type="cofactor">
    <cofactor evidence="2">
        <name>glutathione</name>
        <dbReference type="ChEBI" id="CHEBI:57925"/>
    </cofactor>
</comment>
<dbReference type="SFLD" id="SFLDG00358">
    <property type="entry name" value="Main_(cytGST)"/>
    <property type="match status" value="1"/>
</dbReference>
<keyword evidence="16" id="KW-0256">Endoplasmic reticulum</keyword>
<sequence>SIDRKVEIRLEYSLKASVFGNNSLNVSMIKQEPFIDTDLARRVVGVRFSTGDPETIRKIAHIPIFNNKLYDDSTGKWSPAQYGPLDTRLGTFQKTINCETCKKNMTDCVGHYGFIDLELPVFHVGFFRLTIQMLQCLCKNCSNFLVTGEKKDSFFRQVKNPNLDYLKRKGLHKKIVETCKKISICPYCGYKNGVVKKAVGAVLKIAHCDPIDISKGDQYAVCMSENKDLVATLPNIKYALLDPLQVHNILSKIKVQDYPLLLIRAGNNIHTPKDVIITRIIVPPVCIRPSVISDVKSGSTEDDLTMKLTEIMLINDVIKKHVCDGAPMKLISETWDHLQVQCALYINSELSGLPAEMQPKKVTRGFTQRLKGKHGRFRGNLSGKRVDFSGRTVISPDPNLKIDQVGVPIHVAKILTFPEMVTTANIEKMRQLVRNGESKHPGANHLIEGKTGMKKFLKYGDREKIAMNIRPGDIIERHLDDDDVVLFNRQPSLHKISIMSHRAKVVPGRTFRFNECACTPYNADFDGDEMNLHLPQTYEAKAEASTLMGVKYNLITPRSGEPLIAAIQDFITGAYLLTHKDTFLPRCEVQRFAAALVDITSFKYYNGKKGTKRIIIPPPAIRKPVELWSGKQLIELIIKDDQVDVKLNLRTKNKSYVKDEEFCPKDSFVVIRNSQLLCGVLDKSLVGSGSKCNIFYILMRDFGEDVAINAMWKLARMAPVFLSNRGFSIGIGDVTPSKQLLEDKSKLLNEGYTKCDGYIKDLKENKLKAQPGCTTFETLEALILKELSSIRDHAGQACLRNLSKHNAPLTMAISGSKGSFINISQMIACVGQQAISGNRPPDGFENRSLPHFERNQKTPDAKGFVGNSFYSGLTPTEFFFHTMAGREGLVDTAVKTAETGYMQRRLVKCLEDLCAAYDDTVRSSTGDIVQFKFGEDLLDPSMMESKDGSIVDYEHCLDHIKNTTPLTNDPLQYESYNDVLNVFINEANTTIKRPEHQHFKKKFIEFIENKLSKRKHLYDMSWNCSKHKSFKNNITCKDCNVLTFKKINQLRAYGMSKQECINMVRLCSMKLHRAITEPGTAVGAIAATSIGEPSTQMTLKTFHFAGVASMNITQGVPRIKEIINAVKLISTPIITATLVNDKDEKLARRVKSRIEKTTLGEVSAYIEEFITNDNCFVIIKLMVSRIRLLQLEVTMDSIISSICSAKLPVSVKINNIRVLGKSILMIEAPESKNISPSLTNVSRCVIHADEKKGDSYKLLVEGTDFRDVLATPEIDGRYTNFNNALFVADVLGIEAARTCIINEILSTMESHGIGLDRRHVMLLADLMTYKGEVLGITRNGLVKMKESVLLLASFEKTTDHLFEAAFFGQEDKINGVSECIIMGTPITIGTGLFKLLFKREKLNPAYLQSPTPFIARKRIEIWNLLFLLCICFGSPFKGYYIETGILATYFCFVLIPLIIRTKLPISRIINILSTFKKNSLNQSNLVETRLAQFTFIGAWFGCFVIPLDWDRWWQAYPLPPLFGQIVELMSFEEYSFPKVIPTNPGSPKLISPSTFLEGIIFFVFDNHIGPIVKHQVPGNILDVQFVNDNSVLVIPKDDFMGKMLKFNSNGITLMGRPIAIKDDYYERNKFMFNCCLVIKEDSTAEFSYSSIVRKISEYLEEMEIESRCLSSNNFDLEGLLRKIYKDLTEKGQCVYSINAGLKIYLKPDSNLERRVAPIVDQYMVPIFNRLPPPTKQEQLCRMDLLCKKICPLIDGINTIKEIADEVEIDVDLVIRCIKNLHVYGYVTLLPLFMYRNCYTQTESIADFRRNDTLKNECLAFIKLNRRLRKISFDDVYRLYLSLSANLTVRQWCIEFNPRNYGIDERKFIQYGVYRKIITKINTYPIALNPNDKTEIAGFCNGKNNVEHLASCSWRVRIALNLKKIDYDYKAINLLKQENHTNEYLKINFTGFVPALLIDDFVLTESIPIIEYLDEKYPKTVPLLPKSLIDRANARAIASIISSGIQPIQNLGLLNYLSSDSEKKKEWAKHFITKGFVALEKMLEKTHGKFCVGDSITIADICIPPQVYNANRFDVDMSKFPIISKINGELEKIEAFQKAHPSLQPDAVN</sequence>
<dbReference type="InterPro" id="IPR036249">
    <property type="entry name" value="Thioredoxin-like_sf"/>
</dbReference>
<evidence type="ECO:0000256" key="17">
    <source>
        <dbReference type="ARBA" id="ARBA00022833"/>
    </source>
</evidence>
<dbReference type="FunFam" id="1.10.132.30:FF:000001">
    <property type="entry name" value="DNA-directed RNA polymerase subunit"/>
    <property type="match status" value="1"/>
</dbReference>
<dbReference type="NCBIfam" id="NF006336">
    <property type="entry name" value="PRK08566.1"/>
    <property type="match status" value="1"/>
</dbReference>
<name>A0AAF5I2E7_STRER</name>
<feature type="domain" description="GST C-terminal" evidence="29">
    <location>
        <begin position="1986"/>
        <end position="2108"/>
    </location>
</feature>
<comment type="function">
    <text evidence="26">DNA-dependent RNA polymerase catalyzes the transcription of DNA into RNA using the four ribonucleoside triphosphates as substrates. Largest and catalytic core component of RNA polymerase III which synthesizes small RNAs, such as 5S rRNA and tRNAs. Forms the polymerase active center together with the second largest subunit. A single-stranded DNA template strand of the promoter is positioned within the central active site cleft of Pol III. A bridging helix emanates from RPC1 and crosses the cleft near the catalytic site and is thought to promote translocation of Pol III by acting as a ratchet that moves the RNA-DNA hybrid through the active site by switching from straight to bent conformations at each step of nucleotide addition.</text>
</comment>
<protein>
    <recommendedName>
        <fullName evidence="27">DNA-directed RNA polymerase subunit</fullName>
        <ecNumber evidence="27">2.7.7.6</ecNumber>
    </recommendedName>
</protein>
<evidence type="ECO:0000256" key="4">
    <source>
        <dbReference type="ARBA" id="ARBA00004477"/>
    </source>
</evidence>
<dbReference type="InterPro" id="IPR042102">
    <property type="entry name" value="RNA_pol_Rpb1_3_sf"/>
</dbReference>
<dbReference type="InterPro" id="IPR005955">
    <property type="entry name" value="GST_Zeta"/>
</dbReference>
<dbReference type="SFLD" id="SFLDS00019">
    <property type="entry name" value="Glutathione_Transferase_(cytos"/>
    <property type="match status" value="1"/>
</dbReference>
<dbReference type="NCBIfam" id="TIGR01262">
    <property type="entry name" value="maiA"/>
    <property type="match status" value="1"/>
</dbReference>
<evidence type="ECO:0000256" key="15">
    <source>
        <dbReference type="ARBA" id="ARBA00022723"/>
    </source>
</evidence>
<dbReference type="Pfam" id="PF13409">
    <property type="entry name" value="GST_N_2"/>
    <property type="match status" value="1"/>
</dbReference>
<dbReference type="Pfam" id="PF14497">
    <property type="entry name" value="GST_C_3"/>
    <property type="match status" value="1"/>
</dbReference>
<comment type="catalytic activity">
    <reaction evidence="25 27">
        <text>RNA(n) + a ribonucleoside 5'-triphosphate = RNA(n+1) + diphosphate</text>
        <dbReference type="Rhea" id="RHEA:21248"/>
        <dbReference type="Rhea" id="RHEA-COMP:14527"/>
        <dbReference type="Rhea" id="RHEA-COMP:17342"/>
        <dbReference type="ChEBI" id="CHEBI:33019"/>
        <dbReference type="ChEBI" id="CHEBI:61557"/>
        <dbReference type="ChEBI" id="CHEBI:140395"/>
        <dbReference type="EC" id="2.7.7.6"/>
    </reaction>
</comment>
<keyword evidence="10 27" id="KW-0240">DNA-directed RNA polymerase</keyword>
<evidence type="ECO:0000256" key="10">
    <source>
        <dbReference type="ARBA" id="ARBA00022478"/>
    </source>
</evidence>
<keyword evidence="14 27" id="KW-0548">Nucleotidyltransferase</keyword>
<dbReference type="InterPro" id="IPR000722">
    <property type="entry name" value="RNA_pol_asu"/>
</dbReference>
<dbReference type="InterPro" id="IPR007080">
    <property type="entry name" value="RNA_pol_Rpb1_1"/>
</dbReference>
<evidence type="ECO:0000256" key="8">
    <source>
        <dbReference type="ARBA" id="ARBA00010007"/>
    </source>
</evidence>
<comment type="catalytic activity">
    <reaction evidence="1">
        <text>4-maleylacetoacetate = 4-fumarylacetoacetate</text>
        <dbReference type="Rhea" id="RHEA:14817"/>
        <dbReference type="ChEBI" id="CHEBI:17105"/>
        <dbReference type="ChEBI" id="CHEBI:18034"/>
        <dbReference type="EC" id="5.2.1.2"/>
    </reaction>
</comment>
<dbReference type="Gene3D" id="1.10.132.30">
    <property type="match status" value="1"/>
</dbReference>
<dbReference type="GO" id="GO:0005789">
    <property type="term" value="C:endoplasmic reticulum membrane"/>
    <property type="evidence" value="ECO:0007669"/>
    <property type="project" value="UniProtKB-SubCell"/>
</dbReference>
<dbReference type="GO" id="GO:0006572">
    <property type="term" value="P:L-tyrosine catabolic process"/>
    <property type="evidence" value="ECO:0007669"/>
    <property type="project" value="UniProtKB-KW"/>
</dbReference>
<evidence type="ECO:0000256" key="27">
    <source>
        <dbReference type="RuleBase" id="RU004279"/>
    </source>
</evidence>
<dbReference type="CDD" id="cd02736">
    <property type="entry name" value="RNAP_III_Rpc1_C"/>
    <property type="match status" value="1"/>
</dbReference>
<keyword evidence="17" id="KW-0862">Zinc</keyword>
<dbReference type="CDD" id="cd03191">
    <property type="entry name" value="GST_C_Zeta"/>
    <property type="match status" value="1"/>
</dbReference>
<dbReference type="EC" id="2.7.7.6" evidence="27"/>
<evidence type="ECO:0000256" key="23">
    <source>
        <dbReference type="ARBA" id="ARBA00023232"/>
    </source>
</evidence>
<accession>A0AAF5I2E7</accession>
<evidence type="ECO:0000259" key="28">
    <source>
        <dbReference type="PROSITE" id="PS50404"/>
    </source>
</evidence>
<dbReference type="Pfam" id="PF06218">
    <property type="entry name" value="NPR2"/>
    <property type="match status" value="2"/>
</dbReference>
<keyword evidence="21" id="KW-0472">Membrane</keyword>
<evidence type="ECO:0000256" key="21">
    <source>
        <dbReference type="ARBA" id="ARBA00023136"/>
    </source>
</evidence>
<dbReference type="GO" id="GO:0005654">
    <property type="term" value="C:nucleoplasm"/>
    <property type="evidence" value="ECO:0007669"/>
    <property type="project" value="UniProtKB-ARBA"/>
</dbReference>
<keyword evidence="20" id="KW-1133">Transmembrane helix</keyword>
<keyword evidence="19" id="KW-0828">Tyrosine catabolism</keyword>
<dbReference type="InterPro" id="IPR044893">
    <property type="entry name" value="RNA_pol_Rpb1_clamp_domain"/>
</dbReference>
<dbReference type="InterPro" id="IPR007081">
    <property type="entry name" value="RNA_pol_Rpb1_5"/>
</dbReference>
<dbReference type="Pfam" id="PF04998">
    <property type="entry name" value="RNA_pol_Rpb1_5"/>
    <property type="match status" value="1"/>
</dbReference>
<evidence type="ECO:0000256" key="14">
    <source>
        <dbReference type="ARBA" id="ARBA00022695"/>
    </source>
</evidence>
<evidence type="ECO:0000256" key="11">
    <source>
        <dbReference type="ARBA" id="ARBA00022502"/>
    </source>
</evidence>
<dbReference type="Gene3D" id="3.40.30.10">
    <property type="entry name" value="Glutaredoxin"/>
    <property type="match status" value="1"/>
</dbReference>
<comment type="pathway">
    <text evidence="5">Amino-acid degradation; L-phenylalanine degradation; acetoacetate and fumarate from L-phenylalanine: step 5/6.</text>
</comment>
<feature type="domain" description="GST N-terminal" evidence="28">
    <location>
        <begin position="1899"/>
        <end position="1980"/>
    </location>
</feature>
<dbReference type="InterPro" id="IPR004045">
    <property type="entry name" value="Glutathione_S-Trfase_N"/>
</dbReference>
<dbReference type="Gene3D" id="6.20.50.80">
    <property type="match status" value="1"/>
</dbReference>
<evidence type="ECO:0000256" key="3">
    <source>
        <dbReference type="ARBA" id="ARBA00004123"/>
    </source>
</evidence>
<evidence type="ECO:0000256" key="1">
    <source>
        <dbReference type="ARBA" id="ARBA00001622"/>
    </source>
</evidence>
<keyword evidence="22 27" id="KW-0804">Transcription</keyword>
<dbReference type="Pfam" id="PF06699">
    <property type="entry name" value="PIG-F"/>
    <property type="match status" value="1"/>
</dbReference>
<comment type="subunit">
    <text evidence="9">Component of the RNA polymerase III (Pol III) complex consisting of 17 subunits.</text>
</comment>
<dbReference type="SUPFAM" id="SSF52833">
    <property type="entry name" value="Thioredoxin-like"/>
    <property type="match status" value="1"/>
</dbReference>
<dbReference type="CDD" id="cd02583">
    <property type="entry name" value="RNAP_III_RPC1_N"/>
    <property type="match status" value="1"/>
</dbReference>
<dbReference type="Gene3D" id="6.10.250.2940">
    <property type="match status" value="1"/>
</dbReference>
<dbReference type="SUPFAM" id="SSF47616">
    <property type="entry name" value="GST C-terminal domain-like"/>
    <property type="match status" value="1"/>
</dbReference>
<dbReference type="InterPro" id="IPR009580">
    <property type="entry name" value="GPI_biosynthesis_protein_Pig-F"/>
</dbReference>
<evidence type="ECO:0000256" key="12">
    <source>
        <dbReference type="ARBA" id="ARBA00022679"/>
    </source>
</evidence>
<dbReference type="SMART" id="SM00663">
    <property type="entry name" value="RPOLA_N"/>
    <property type="match status" value="1"/>
</dbReference>
<dbReference type="InterPro" id="IPR007066">
    <property type="entry name" value="RNA_pol_Rpb1_3"/>
</dbReference>
<dbReference type="FunFam" id="3.30.1490.180:FF:000002">
    <property type="entry name" value="DNA-directed RNA polymerase subunit"/>
    <property type="match status" value="1"/>
</dbReference>
<dbReference type="InterPro" id="IPR036282">
    <property type="entry name" value="Glutathione-S-Trfase_C_sf"/>
</dbReference>
<dbReference type="PANTHER" id="PTHR48446:SF1">
    <property type="entry name" value="DNA-DIRECTED RNA POLYMERASE SUBUNIT BETA' N-TERMINAL SECTION"/>
    <property type="match status" value="1"/>
</dbReference>
<evidence type="ECO:0000313" key="31">
    <source>
        <dbReference type="WBParaSite" id="TCONS_00011887.p1"/>
    </source>
</evidence>
<evidence type="ECO:0000256" key="19">
    <source>
        <dbReference type="ARBA" id="ARBA00022878"/>
    </source>
</evidence>
<evidence type="ECO:0000256" key="6">
    <source>
        <dbReference type="ARBA" id="ARBA00004687"/>
    </source>
</evidence>
<dbReference type="Gene3D" id="1.20.1050.10">
    <property type="match status" value="1"/>
</dbReference>
<dbReference type="FunFam" id="1.10.150.390:FF:000004">
    <property type="entry name" value="DNA-directed RNA polymerase subunit"/>
    <property type="match status" value="1"/>
</dbReference>
<keyword evidence="13" id="KW-0812">Transmembrane</keyword>
<dbReference type="Gene3D" id="1.10.274.100">
    <property type="entry name" value="RNA polymerase Rpb1, domain 3"/>
    <property type="match status" value="1"/>
</dbReference>
<evidence type="ECO:0000256" key="26">
    <source>
        <dbReference type="ARBA" id="ARBA00058108"/>
    </source>
</evidence>
<reference evidence="31" key="1">
    <citation type="submission" date="2024-02" db="UniProtKB">
        <authorList>
            <consortium name="WormBaseParasite"/>
        </authorList>
    </citation>
    <scope>IDENTIFICATION</scope>
</reference>
<evidence type="ECO:0000256" key="24">
    <source>
        <dbReference type="ARBA" id="ARBA00023242"/>
    </source>
</evidence>
<dbReference type="InterPro" id="IPR040079">
    <property type="entry name" value="Glutathione_S-Trfase"/>
</dbReference>
<keyword evidence="11" id="KW-0337">GPI-anchor biosynthesis</keyword>
<evidence type="ECO:0000256" key="25">
    <source>
        <dbReference type="ARBA" id="ARBA00048552"/>
    </source>
</evidence>
<dbReference type="InterPro" id="IPR009348">
    <property type="entry name" value="NPR2-like"/>
</dbReference>
<dbReference type="PANTHER" id="PTHR48446">
    <property type="entry name" value="DNA-DIRECTED RNA POLYMERASE SUBUNIT BETA' N-TERMINAL SECTION"/>
    <property type="match status" value="1"/>
</dbReference>
<dbReference type="PROSITE" id="PS50404">
    <property type="entry name" value="GST_NTER"/>
    <property type="match status" value="1"/>
</dbReference>
<evidence type="ECO:0000256" key="16">
    <source>
        <dbReference type="ARBA" id="ARBA00022824"/>
    </source>
</evidence>
<dbReference type="InterPro" id="IPR038120">
    <property type="entry name" value="Rpb1_funnel_sf"/>
</dbReference>
<dbReference type="GO" id="GO:0046872">
    <property type="term" value="F:metal ion binding"/>
    <property type="evidence" value="ECO:0007669"/>
    <property type="project" value="UniProtKB-KW"/>
</dbReference>
<dbReference type="FunFam" id="2.40.40.20:FF:000019">
    <property type="entry name" value="DNA-directed RNA polymerase II subunit RPB1"/>
    <property type="match status" value="1"/>
</dbReference>
<dbReference type="Pfam" id="PF04997">
    <property type="entry name" value="RNA_pol_Rpb1_1"/>
    <property type="match status" value="1"/>
</dbReference>
<keyword evidence="18" id="KW-0460">Magnesium</keyword>
<dbReference type="InterPro" id="IPR015700">
    <property type="entry name" value="RPC1"/>
</dbReference>
<evidence type="ECO:0000256" key="20">
    <source>
        <dbReference type="ARBA" id="ARBA00022989"/>
    </source>
</evidence>
<dbReference type="InterPro" id="IPR004046">
    <property type="entry name" value="GST_C"/>
</dbReference>
<dbReference type="GO" id="GO:0003899">
    <property type="term" value="F:DNA-directed RNA polymerase activity"/>
    <property type="evidence" value="ECO:0007669"/>
    <property type="project" value="UniProtKB-EC"/>
</dbReference>
<organism evidence="30 31">
    <name type="scientific">Strongyloides stercoralis</name>
    <name type="common">Threadworm</name>
    <dbReference type="NCBI Taxonomy" id="6248"/>
    <lineage>
        <taxon>Eukaryota</taxon>
        <taxon>Metazoa</taxon>
        <taxon>Ecdysozoa</taxon>
        <taxon>Nematoda</taxon>
        <taxon>Chromadorea</taxon>
        <taxon>Rhabditida</taxon>
        <taxon>Tylenchina</taxon>
        <taxon>Panagrolaimomorpha</taxon>
        <taxon>Strongyloidoidea</taxon>
        <taxon>Strongyloididae</taxon>
        <taxon>Strongyloides</taxon>
    </lineage>
</organism>
<dbReference type="GO" id="GO:0000428">
    <property type="term" value="C:DNA-directed RNA polymerase complex"/>
    <property type="evidence" value="ECO:0007669"/>
    <property type="project" value="UniProtKB-KW"/>
</dbReference>
<dbReference type="Gene3D" id="2.40.40.20">
    <property type="match status" value="1"/>
</dbReference>
<dbReference type="GO" id="GO:0003677">
    <property type="term" value="F:DNA binding"/>
    <property type="evidence" value="ECO:0007669"/>
    <property type="project" value="InterPro"/>
</dbReference>
<evidence type="ECO:0000256" key="9">
    <source>
        <dbReference type="ARBA" id="ARBA00011206"/>
    </source>
</evidence>
<keyword evidence="30" id="KW-1185">Reference proteome</keyword>
<dbReference type="Gene3D" id="1.10.150.390">
    <property type="match status" value="1"/>
</dbReference>
<keyword evidence="24" id="KW-0539">Nucleus</keyword>
<comment type="pathway">
    <text evidence="6">Glycolipid biosynthesis; glycosylphosphatidylinositol-anchor biosynthesis.</text>
</comment>
<keyword evidence="15" id="KW-0479">Metal-binding</keyword>
<dbReference type="GO" id="GO:0006351">
    <property type="term" value="P:DNA-templated transcription"/>
    <property type="evidence" value="ECO:0007669"/>
    <property type="project" value="InterPro"/>
</dbReference>
<dbReference type="SUPFAM" id="SSF64484">
    <property type="entry name" value="beta and beta-prime subunits of DNA dependent RNA-polymerase"/>
    <property type="match status" value="1"/>
</dbReference>
<dbReference type="InterPro" id="IPR035697">
    <property type="entry name" value="RNAP_III_RPC1_N"/>
</dbReference>
<dbReference type="Pfam" id="PF05000">
    <property type="entry name" value="RNA_pol_Rpb1_4"/>
    <property type="match status" value="1"/>
</dbReference>
<evidence type="ECO:0000259" key="29">
    <source>
        <dbReference type="PROSITE" id="PS50405"/>
    </source>
</evidence>
<dbReference type="Pfam" id="PF04983">
    <property type="entry name" value="RNA_pol_Rpb1_3"/>
    <property type="match status" value="1"/>
</dbReference>
<dbReference type="FunFam" id="1.20.1050.10:FF:000010">
    <property type="entry name" value="Maleylacetoacetate isomerase isoform 1"/>
    <property type="match status" value="1"/>
</dbReference>
<proteinExistence type="inferred from homology"/>
<comment type="similarity">
    <text evidence="8">Belongs to the GST superfamily. Zeta family.</text>
</comment>
<dbReference type="GO" id="GO:0016034">
    <property type="term" value="F:maleylacetoacetate isomerase activity"/>
    <property type="evidence" value="ECO:0007669"/>
    <property type="project" value="UniProtKB-EC"/>
</dbReference>
<comment type="similarity">
    <text evidence="7 27">Belongs to the RNA polymerase beta' chain family.</text>
</comment>
<dbReference type="PROSITE" id="PS50405">
    <property type="entry name" value="GST_CTER"/>
    <property type="match status" value="1"/>
</dbReference>
<dbReference type="InterPro" id="IPR006592">
    <property type="entry name" value="RNA_pol_N"/>
</dbReference>
<dbReference type="GO" id="GO:0006506">
    <property type="term" value="P:GPI anchor biosynthetic process"/>
    <property type="evidence" value="ECO:0007669"/>
    <property type="project" value="UniProtKB-KW"/>
</dbReference>
<dbReference type="AlphaFoldDB" id="A0AAF5I2E7"/>
<dbReference type="Gene3D" id="4.10.860.120">
    <property type="entry name" value="RNA polymerase II, clamp domain"/>
    <property type="match status" value="1"/>
</dbReference>
<dbReference type="GO" id="GO:0006559">
    <property type="term" value="P:L-phenylalanine catabolic process"/>
    <property type="evidence" value="ECO:0007669"/>
    <property type="project" value="UniProtKB-KW"/>
</dbReference>
<dbReference type="InterPro" id="IPR034330">
    <property type="entry name" value="GST_Zeta_C"/>
</dbReference>
<dbReference type="InterPro" id="IPR007083">
    <property type="entry name" value="RNA_pol_Rpb1_4"/>
</dbReference>
<comment type="subcellular location">
    <subcellularLocation>
        <location evidence="4">Endoplasmic reticulum membrane</location>
        <topology evidence="4">Multi-pass membrane protein</topology>
    </subcellularLocation>
    <subcellularLocation>
        <location evidence="3">Nucleus</location>
    </subcellularLocation>
</comment>
<evidence type="ECO:0000256" key="7">
    <source>
        <dbReference type="ARBA" id="ARBA00006460"/>
    </source>
</evidence>
<evidence type="ECO:0000256" key="2">
    <source>
        <dbReference type="ARBA" id="ARBA00001955"/>
    </source>
</evidence>
<dbReference type="Proteomes" id="UP000035681">
    <property type="component" value="Unplaced"/>
</dbReference>
<keyword evidence="12 27" id="KW-0808">Transferase</keyword>
<evidence type="ECO:0000256" key="5">
    <source>
        <dbReference type="ARBA" id="ARBA00004671"/>
    </source>
</evidence>
<dbReference type="WBParaSite" id="TCONS_00011887.p1">
    <property type="protein sequence ID" value="TCONS_00011887.p1"/>
    <property type="gene ID" value="XLOC_006903"/>
</dbReference>
<dbReference type="Pfam" id="PF00623">
    <property type="entry name" value="RNA_pol_Rpb1_2"/>
    <property type="match status" value="1"/>
</dbReference>
<keyword evidence="23" id="KW-0585">Phenylalanine catabolism</keyword>
<dbReference type="Gene3D" id="3.30.1490.180">
    <property type="entry name" value="RNA polymerase ii"/>
    <property type="match status" value="1"/>
</dbReference>